<dbReference type="Pfam" id="PF13439">
    <property type="entry name" value="Glyco_transf_4"/>
    <property type="match status" value="1"/>
</dbReference>
<dbReference type="InterPro" id="IPR028098">
    <property type="entry name" value="Glyco_trans_4-like_N"/>
</dbReference>
<proteinExistence type="predicted"/>
<dbReference type="InterPro" id="IPR001296">
    <property type="entry name" value="Glyco_trans_1"/>
</dbReference>
<evidence type="ECO:0000259" key="1">
    <source>
        <dbReference type="Pfam" id="PF00534"/>
    </source>
</evidence>
<feature type="domain" description="Glycosyltransferase subfamily 4-like N-terminal" evidence="2">
    <location>
        <begin position="13"/>
        <end position="174"/>
    </location>
</feature>
<dbReference type="AlphaFoldDB" id="A0A1F4VE39"/>
<dbReference type="PANTHER" id="PTHR45947:SF3">
    <property type="entry name" value="SULFOQUINOVOSYL TRANSFERASE SQD2"/>
    <property type="match status" value="1"/>
</dbReference>
<dbReference type="GO" id="GO:0016757">
    <property type="term" value="F:glycosyltransferase activity"/>
    <property type="evidence" value="ECO:0007669"/>
    <property type="project" value="InterPro"/>
</dbReference>
<comment type="caution">
    <text evidence="3">The sequence shown here is derived from an EMBL/GenBank/DDBJ whole genome shotgun (WGS) entry which is preliminary data.</text>
</comment>
<dbReference type="InterPro" id="IPR050194">
    <property type="entry name" value="Glycosyltransferase_grp1"/>
</dbReference>
<dbReference type="PANTHER" id="PTHR45947">
    <property type="entry name" value="SULFOQUINOVOSYL TRANSFERASE SQD2"/>
    <property type="match status" value="1"/>
</dbReference>
<reference evidence="3 4" key="1">
    <citation type="journal article" date="2016" name="Nat. Commun.">
        <title>Thousands of microbial genomes shed light on interconnected biogeochemical processes in an aquifer system.</title>
        <authorList>
            <person name="Anantharaman K."/>
            <person name="Brown C.T."/>
            <person name="Hug L.A."/>
            <person name="Sharon I."/>
            <person name="Castelle C.J."/>
            <person name="Probst A.J."/>
            <person name="Thomas B.C."/>
            <person name="Singh A."/>
            <person name="Wilkins M.J."/>
            <person name="Karaoz U."/>
            <person name="Brodie E.L."/>
            <person name="Williams K.H."/>
            <person name="Hubbard S.S."/>
            <person name="Banfield J.F."/>
        </authorList>
    </citation>
    <scope>NUCLEOTIDE SEQUENCE [LARGE SCALE GENOMIC DNA]</scope>
</reference>
<dbReference type="Gene3D" id="3.40.50.2000">
    <property type="entry name" value="Glycogen Phosphorylase B"/>
    <property type="match status" value="2"/>
</dbReference>
<gene>
    <name evidence="3" type="ORF">A3A78_03205</name>
</gene>
<evidence type="ECO:0008006" key="5">
    <source>
        <dbReference type="Google" id="ProtNLM"/>
    </source>
</evidence>
<dbReference type="CDD" id="cd03801">
    <property type="entry name" value="GT4_PimA-like"/>
    <property type="match status" value="1"/>
</dbReference>
<protein>
    <recommendedName>
        <fullName evidence="5">Glycosyltransferase subfamily 4-like N-terminal domain-containing protein</fullName>
    </recommendedName>
</protein>
<name>A0A1F4VE39_UNCKA</name>
<evidence type="ECO:0000313" key="4">
    <source>
        <dbReference type="Proteomes" id="UP000176504"/>
    </source>
</evidence>
<accession>A0A1F4VE39</accession>
<evidence type="ECO:0000259" key="2">
    <source>
        <dbReference type="Pfam" id="PF13439"/>
    </source>
</evidence>
<feature type="domain" description="Glycosyl transferase family 1" evidence="1">
    <location>
        <begin position="188"/>
        <end position="340"/>
    </location>
</feature>
<dbReference type="EMBL" id="MEVI01000003">
    <property type="protein sequence ID" value="OGC54963.1"/>
    <property type="molecule type" value="Genomic_DNA"/>
</dbReference>
<organism evidence="3 4">
    <name type="scientific">candidate division WWE3 bacterium RIFCSPLOWO2_01_FULL_41_18</name>
    <dbReference type="NCBI Taxonomy" id="1802625"/>
    <lineage>
        <taxon>Bacteria</taxon>
        <taxon>Katanobacteria</taxon>
    </lineage>
</organism>
<dbReference type="Proteomes" id="UP000176504">
    <property type="component" value="Unassembled WGS sequence"/>
</dbReference>
<dbReference type="SUPFAM" id="SSF53756">
    <property type="entry name" value="UDP-Glycosyltransferase/glycogen phosphorylase"/>
    <property type="match status" value="1"/>
</dbReference>
<evidence type="ECO:0000313" key="3">
    <source>
        <dbReference type="EMBL" id="OGC54963.1"/>
    </source>
</evidence>
<dbReference type="Pfam" id="PF00534">
    <property type="entry name" value="Glycos_transf_1"/>
    <property type="match status" value="1"/>
</dbReference>
<sequence length="379" mass="43385">MANILYVTNSGSYGGMERYVLELTSGMVKRGHKVFVWCKDGPMALEYEKAGGFVLRKRIGFDIDPLYIWDLAGFIKRNKVEILHANELKAVVNALLACLISNVKLKITHSHTPISTWKITQVKKYFNVSLYSFLVNKLSDFEIALTESIKKIKISEGIKEKKLIVIPNGIDIDRFDIDPKLKMGFLKEIRGRYRIPLEYFVLGNLSRLTEEKGYDTLLRAFSLIMSDKTLDKEFFLLIAGGGKMENHLKKMAEELGILDRFVITGVFKEEDKVKFYASMDLLTFPSLTEGFGYVIAEAMVSSLPIVASDLPALRDVALDTITYFTAGDENDLYIKIKKMIYHWDKAHLKTVDAKKRARDLFSVEKFMESYSNLYLKERL</sequence>